<dbReference type="InterPro" id="IPR037185">
    <property type="entry name" value="EmrE-like"/>
</dbReference>
<dbReference type="Gene3D" id="1.10.3730.20">
    <property type="match status" value="1"/>
</dbReference>
<dbReference type="Pfam" id="PF00892">
    <property type="entry name" value="EamA"/>
    <property type="match status" value="2"/>
</dbReference>
<dbReference type="SUPFAM" id="SSF103481">
    <property type="entry name" value="Multidrug resistance efflux transporter EmrE"/>
    <property type="match status" value="2"/>
</dbReference>
<dbReference type="PANTHER" id="PTHR22911">
    <property type="entry name" value="ACYL-MALONYL CONDENSING ENZYME-RELATED"/>
    <property type="match status" value="1"/>
</dbReference>
<evidence type="ECO:0000256" key="1">
    <source>
        <dbReference type="SAM" id="Phobius"/>
    </source>
</evidence>
<feature type="transmembrane region" description="Helical" evidence="1">
    <location>
        <begin position="12"/>
        <end position="31"/>
    </location>
</feature>
<dbReference type="AlphaFoldDB" id="A0A506PHG9"/>
<dbReference type="InterPro" id="IPR000620">
    <property type="entry name" value="EamA_dom"/>
</dbReference>
<feature type="transmembrane region" description="Helical" evidence="1">
    <location>
        <begin position="92"/>
        <end position="113"/>
    </location>
</feature>
<dbReference type="GO" id="GO:0016020">
    <property type="term" value="C:membrane"/>
    <property type="evidence" value="ECO:0007669"/>
    <property type="project" value="InterPro"/>
</dbReference>
<gene>
    <name evidence="3" type="ORF">FJ651_11795</name>
</gene>
<feature type="domain" description="EamA" evidence="2">
    <location>
        <begin position="15"/>
        <end position="137"/>
    </location>
</feature>
<comment type="caution">
    <text evidence="3">The sequence shown here is derived from an EMBL/GenBank/DDBJ whole genome shotgun (WGS) entry which is preliminary data.</text>
</comment>
<name>A0A506PHG9_9FLAO</name>
<dbReference type="PANTHER" id="PTHR22911:SF79">
    <property type="entry name" value="MOBA-LIKE NTP TRANSFERASE DOMAIN-CONTAINING PROTEIN"/>
    <property type="match status" value="1"/>
</dbReference>
<sequence>MQNDSFKHYLHLHFLVFIAGFTAILGDLISIGSIPLVWFRMLIAVILMFLFVVFTKTNIKLSKKVILKFALAGVVIALHWITFFEAINQSNISITLATFSSGAFFASFIEPLLFKRKIKVYEIVFGVLVILGLILITRSEFKYINGILLGITSAFLSSLFAVINGKFIKHYNATAISIYEFISGILFITLFILIFKGGFSSEFFSLQASDWMYLFILGSVCTAYAFIASVHIMRYISPYTVVLSYNMEPVYGIILAVLLFPEKEIMSVQFYFGVLLILGILFTDAIFKNREKRKKAV</sequence>
<dbReference type="OrthoDB" id="9150437at2"/>
<feature type="transmembrane region" description="Helical" evidence="1">
    <location>
        <begin position="266"/>
        <end position="287"/>
    </location>
</feature>
<feature type="transmembrane region" description="Helical" evidence="1">
    <location>
        <begin position="66"/>
        <end position="86"/>
    </location>
</feature>
<feature type="domain" description="EamA" evidence="2">
    <location>
        <begin position="145"/>
        <end position="282"/>
    </location>
</feature>
<feature type="transmembrane region" description="Helical" evidence="1">
    <location>
        <begin position="120"/>
        <end position="137"/>
    </location>
</feature>
<evidence type="ECO:0000259" key="2">
    <source>
        <dbReference type="Pfam" id="PF00892"/>
    </source>
</evidence>
<protein>
    <submittedName>
        <fullName evidence="3">DMT family transporter</fullName>
    </submittedName>
</protein>
<keyword evidence="1" id="KW-1133">Transmembrane helix</keyword>
<keyword evidence="1" id="KW-0812">Transmembrane</keyword>
<keyword evidence="1" id="KW-0472">Membrane</keyword>
<feature type="transmembrane region" description="Helical" evidence="1">
    <location>
        <begin position="37"/>
        <end position="54"/>
    </location>
</feature>
<keyword evidence="4" id="KW-1185">Reference proteome</keyword>
<dbReference type="EMBL" id="VHIQ01000005">
    <property type="protein sequence ID" value="TPV32978.1"/>
    <property type="molecule type" value="Genomic_DNA"/>
</dbReference>
<dbReference type="Proteomes" id="UP000317332">
    <property type="component" value="Unassembled WGS sequence"/>
</dbReference>
<feature type="transmembrane region" description="Helical" evidence="1">
    <location>
        <begin position="143"/>
        <end position="163"/>
    </location>
</feature>
<feature type="transmembrane region" description="Helical" evidence="1">
    <location>
        <begin position="239"/>
        <end position="260"/>
    </location>
</feature>
<dbReference type="RefSeq" id="WP_140990725.1">
    <property type="nucleotide sequence ID" value="NZ_VHIQ01000005.1"/>
</dbReference>
<reference evidence="3 4" key="1">
    <citation type="submission" date="2019-06" db="EMBL/GenBank/DDBJ databases">
        <title>Flavobacteriaceae Paucihalobacterium erythroidium CWB-1, complete genome.</title>
        <authorList>
            <person name="Wu S."/>
        </authorList>
    </citation>
    <scope>NUCLEOTIDE SEQUENCE [LARGE SCALE GENOMIC DNA]</scope>
    <source>
        <strain evidence="3 4">CWB-1</strain>
    </source>
</reference>
<feature type="transmembrane region" description="Helical" evidence="1">
    <location>
        <begin position="175"/>
        <end position="199"/>
    </location>
</feature>
<evidence type="ECO:0000313" key="4">
    <source>
        <dbReference type="Proteomes" id="UP000317332"/>
    </source>
</evidence>
<feature type="transmembrane region" description="Helical" evidence="1">
    <location>
        <begin position="211"/>
        <end position="232"/>
    </location>
</feature>
<accession>A0A506PHG9</accession>
<evidence type="ECO:0000313" key="3">
    <source>
        <dbReference type="EMBL" id="TPV32978.1"/>
    </source>
</evidence>
<organism evidence="3 4">
    <name type="scientific">Paucihalobacter ruber</name>
    <dbReference type="NCBI Taxonomy" id="2567861"/>
    <lineage>
        <taxon>Bacteria</taxon>
        <taxon>Pseudomonadati</taxon>
        <taxon>Bacteroidota</taxon>
        <taxon>Flavobacteriia</taxon>
        <taxon>Flavobacteriales</taxon>
        <taxon>Flavobacteriaceae</taxon>
        <taxon>Paucihalobacter</taxon>
    </lineage>
</organism>
<proteinExistence type="predicted"/>